<evidence type="ECO:0000256" key="1">
    <source>
        <dbReference type="ARBA" id="ARBA00022649"/>
    </source>
</evidence>
<gene>
    <name evidence="2" type="ORF">A2989_05110</name>
</gene>
<dbReference type="AlphaFoldDB" id="A0A1F4ZDP1"/>
<comment type="caution">
    <text evidence="2">The sequence shown here is derived from an EMBL/GenBank/DDBJ whole genome shotgun (WGS) entry which is preliminary data.</text>
</comment>
<keyword evidence="1" id="KW-1277">Toxin-antitoxin system</keyword>
<evidence type="ECO:0008006" key="4">
    <source>
        <dbReference type="Google" id="ProtNLM"/>
    </source>
</evidence>
<dbReference type="EMBL" id="MEXN01000001">
    <property type="protein sequence ID" value="OGD04382.1"/>
    <property type="molecule type" value="Genomic_DNA"/>
</dbReference>
<protein>
    <recommendedName>
        <fullName evidence="4">Addiction module toxin RelE</fullName>
    </recommendedName>
</protein>
<dbReference type="Proteomes" id="UP000177080">
    <property type="component" value="Unassembled WGS sequence"/>
</dbReference>
<dbReference type="STRING" id="1797259.A2989_05110"/>
<dbReference type="InterPro" id="IPR035093">
    <property type="entry name" value="RelE/ParE_toxin_dom_sf"/>
</dbReference>
<reference evidence="2 3" key="1">
    <citation type="journal article" date="2016" name="Nat. Commun.">
        <title>Thousands of microbial genomes shed light on interconnected biogeochemical processes in an aquifer system.</title>
        <authorList>
            <person name="Anantharaman K."/>
            <person name="Brown C.T."/>
            <person name="Hug L.A."/>
            <person name="Sharon I."/>
            <person name="Castelle C.J."/>
            <person name="Probst A.J."/>
            <person name="Thomas B.C."/>
            <person name="Singh A."/>
            <person name="Wilkins M.J."/>
            <person name="Karaoz U."/>
            <person name="Brodie E.L."/>
            <person name="Williams K.H."/>
            <person name="Hubbard S.S."/>
            <person name="Banfield J.F."/>
        </authorList>
    </citation>
    <scope>NUCLEOTIDE SEQUENCE [LARGE SCALE GENOMIC DNA]</scope>
</reference>
<evidence type="ECO:0000313" key="3">
    <source>
        <dbReference type="Proteomes" id="UP000177080"/>
    </source>
</evidence>
<name>A0A1F4ZDP1_9BACT</name>
<dbReference type="Pfam" id="PF05016">
    <property type="entry name" value="ParE_toxin"/>
    <property type="match status" value="1"/>
</dbReference>
<proteinExistence type="predicted"/>
<dbReference type="Gene3D" id="3.30.2310.20">
    <property type="entry name" value="RelE-like"/>
    <property type="match status" value="1"/>
</dbReference>
<accession>A0A1F4ZDP1</accession>
<sequence>MKLIFKSEAEKKMAKIGARDIPKIKRKLASLLDDPLSGKLLSGEFSGIRSIRAWPLRILYSFNPKSQTITIEAVDYRGQVYK</sequence>
<organism evidence="2 3">
    <name type="scientific">Candidatus Amesbacteria bacterium RIFCSPLOWO2_01_FULL_48_25</name>
    <dbReference type="NCBI Taxonomy" id="1797259"/>
    <lineage>
        <taxon>Bacteria</taxon>
        <taxon>Candidatus Amesiibacteriota</taxon>
    </lineage>
</organism>
<dbReference type="InterPro" id="IPR007712">
    <property type="entry name" value="RelE/ParE_toxin"/>
</dbReference>
<dbReference type="SUPFAM" id="SSF143011">
    <property type="entry name" value="RelE-like"/>
    <property type="match status" value="1"/>
</dbReference>
<evidence type="ECO:0000313" key="2">
    <source>
        <dbReference type="EMBL" id="OGD04382.1"/>
    </source>
</evidence>